<dbReference type="EMBL" id="VOPY01000003">
    <property type="protein sequence ID" value="TXC68124.1"/>
    <property type="molecule type" value="Genomic_DNA"/>
</dbReference>
<evidence type="ECO:0000313" key="13">
    <source>
        <dbReference type="EMBL" id="TXC68124.1"/>
    </source>
</evidence>
<dbReference type="GO" id="GO:0015031">
    <property type="term" value="P:protein transport"/>
    <property type="evidence" value="ECO:0007669"/>
    <property type="project" value="UniProtKB-KW"/>
</dbReference>
<sequence length="221" mass="23601">MAYGDRVDPKSRAASLVMMAALVSLVIWGLAVGLDVNVIKKISEKLDVVDVKEEPPPPPEEPPPPPPEQQQPPPPQVVIPPSPIARPTPNVIRDTTPTPPRIFVPTPVVTPPAPPAPPAPTVDKSRAAAPSNNAGSWATNADYPSRAEREEREGTTGFRVTIGTDGRVSGCTVTSSSGHSDLDAETCKLVTRRARFKPALDRDGNPTTSSYSNRITWRIDG</sequence>
<evidence type="ECO:0000256" key="5">
    <source>
        <dbReference type="ARBA" id="ARBA00022519"/>
    </source>
</evidence>
<keyword evidence="6 11" id="KW-0812">Transmembrane</keyword>
<evidence type="ECO:0000256" key="4">
    <source>
        <dbReference type="ARBA" id="ARBA00022475"/>
    </source>
</evidence>
<dbReference type="Pfam" id="PF03544">
    <property type="entry name" value="TonB_C"/>
    <property type="match status" value="1"/>
</dbReference>
<evidence type="ECO:0000256" key="9">
    <source>
        <dbReference type="ARBA" id="ARBA00023136"/>
    </source>
</evidence>
<evidence type="ECO:0000256" key="3">
    <source>
        <dbReference type="ARBA" id="ARBA00022448"/>
    </source>
</evidence>
<dbReference type="PANTHER" id="PTHR33446">
    <property type="entry name" value="PROTEIN TONB-RELATED"/>
    <property type="match status" value="1"/>
</dbReference>
<dbReference type="NCBIfam" id="TIGR01352">
    <property type="entry name" value="tonB_Cterm"/>
    <property type="match status" value="1"/>
</dbReference>
<feature type="compositionally biased region" description="Basic and acidic residues" evidence="10">
    <location>
        <begin position="145"/>
        <end position="154"/>
    </location>
</feature>
<feature type="domain" description="TonB C-terminal" evidence="12">
    <location>
        <begin position="128"/>
        <end position="221"/>
    </location>
</feature>
<evidence type="ECO:0000313" key="14">
    <source>
        <dbReference type="Proteomes" id="UP000321129"/>
    </source>
</evidence>
<proteinExistence type="inferred from homology"/>
<dbReference type="SUPFAM" id="SSF74653">
    <property type="entry name" value="TolA/TonB C-terminal domain"/>
    <property type="match status" value="1"/>
</dbReference>
<reference evidence="13 14" key="1">
    <citation type="submission" date="2019-08" db="EMBL/GenBank/DDBJ databases">
        <title>Sphingorhabdus soil sp. nov., isolated from arctic soil.</title>
        <authorList>
            <person name="Liu Y."/>
        </authorList>
    </citation>
    <scope>NUCLEOTIDE SEQUENCE [LARGE SCALE GENOMIC DNA]</scope>
    <source>
        <strain evidence="13 14">D-2Q-5-6</strain>
    </source>
</reference>
<evidence type="ECO:0000259" key="12">
    <source>
        <dbReference type="PROSITE" id="PS52015"/>
    </source>
</evidence>
<keyword evidence="14" id="KW-1185">Reference proteome</keyword>
<dbReference type="Proteomes" id="UP000321129">
    <property type="component" value="Unassembled WGS sequence"/>
</dbReference>
<name>A0A5C6U5L2_9SPHN</name>
<keyword evidence="8 11" id="KW-1133">Transmembrane helix</keyword>
<keyword evidence="4" id="KW-1003">Cell membrane</keyword>
<evidence type="ECO:0000256" key="2">
    <source>
        <dbReference type="ARBA" id="ARBA00006555"/>
    </source>
</evidence>
<dbReference type="Gene3D" id="3.30.1150.10">
    <property type="match status" value="1"/>
</dbReference>
<comment type="similarity">
    <text evidence="2">Belongs to the TonB family.</text>
</comment>
<dbReference type="GO" id="GO:0055085">
    <property type="term" value="P:transmembrane transport"/>
    <property type="evidence" value="ECO:0007669"/>
    <property type="project" value="InterPro"/>
</dbReference>
<gene>
    <name evidence="13" type="ORF">FSZ31_10485</name>
</gene>
<dbReference type="InterPro" id="IPR006260">
    <property type="entry name" value="TonB/TolA_C"/>
</dbReference>
<dbReference type="RefSeq" id="WP_147123344.1">
    <property type="nucleotide sequence ID" value="NZ_VOPY01000003.1"/>
</dbReference>
<dbReference type="OrthoDB" id="7585155at2"/>
<dbReference type="PANTHER" id="PTHR33446:SF2">
    <property type="entry name" value="PROTEIN TONB"/>
    <property type="match status" value="1"/>
</dbReference>
<keyword evidence="3" id="KW-0813">Transport</keyword>
<dbReference type="InterPro" id="IPR051045">
    <property type="entry name" value="TonB-dependent_transducer"/>
</dbReference>
<keyword evidence="9 11" id="KW-0472">Membrane</keyword>
<evidence type="ECO:0000256" key="7">
    <source>
        <dbReference type="ARBA" id="ARBA00022927"/>
    </source>
</evidence>
<keyword evidence="7" id="KW-0653">Protein transport</keyword>
<feature type="region of interest" description="Disordered" evidence="10">
    <location>
        <begin position="47"/>
        <end position="182"/>
    </location>
</feature>
<dbReference type="PROSITE" id="PS52015">
    <property type="entry name" value="TONB_CTD"/>
    <property type="match status" value="1"/>
</dbReference>
<evidence type="ECO:0000256" key="10">
    <source>
        <dbReference type="SAM" id="MobiDB-lite"/>
    </source>
</evidence>
<dbReference type="AlphaFoldDB" id="A0A5C6U5L2"/>
<protein>
    <submittedName>
        <fullName evidence="13">TonB family protein</fullName>
    </submittedName>
</protein>
<comment type="caution">
    <text evidence="13">The sequence shown here is derived from an EMBL/GenBank/DDBJ whole genome shotgun (WGS) entry which is preliminary data.</text>
</comment>
<evidence type="ECO:0000256" key="11">
    <source>
        <dbReference type="SAM" id="Phobius"/>
    </source>
</evidence>
<evidence type="ECO:0000256" key="1">
    <source>
        <dbReference type="ARBA" id="ARBA00004383"/>
    </source>
</evidence>
<feature type="transmembrane region" description="Helical" evidence="11">
    <location>
        <begin position="13"/>
        <end position="36"/>
    </location>
</feature>
<accession>A0A5C6U5L2</accession>
<evidence type="ECO:0000256" key="8">
    <source>
        <dbReference type="ARBA" id="ARBA00022989"/>
    </source>
</evidence>
<evidence type="ECO:0000256" key="6">
    <source>
        <dbReference type="ARBA" id="ARBA00022692"/>
    </source>
</evidence>
<feature type="compositionally biased region" description="Polar residues" evidence="10">
    <location>
        <begin position="130"/>
        <end position="139"/>
    </location>
</feature>
<comment type="subcellular location">
    <subcellularLocation>
        <location evidence="1">Cell inner membrane</location>
        <topology evidence="1">Single-pass membrane protein</topology>
        <orientation evidence="1">Periplasmic side</orientation>
    </subcellularLocation>
</comment>
<organism evidence="13 14">
    <name type="scientific">Flavisphingopyxis soli</name>
    <dbReference type="NCBI Taxonomy" id="2601267"/>
    <lineage>
        <taxon>Bacteria</taxon>
        <taxon>Pseudomonadati</taxon>
        <taxon>Pseudomonadota</taxon>
        <taxon>Alphaproteobacteria</taxon>
        <taxon>Sphingomonadales</taxon>
        <taxon>Sphingopyxidaceae</taxon>
        <taxon>Flavisphingopyxis</taxon>
    </lineage>
</organism>
<feature type="compositionally biased region" description="Polar residues" evidence="10">
    <location>
        <begin position="205"/>
        <end position="215"/>
    </location>
</feature>
<keyword evidence="5" id="KW-0997">Cell inner membrane</keyword>
<dbReference type="InterPro" id="IPR037682">
    <property type="entry name" value="TonB_C"/>
</dbReference>
<feature type="compositionally biased region" description="Pro residues" evidence="10">
    <location>
        <begin position="97"/>
        <end position="120"/>
    </location>
</feature>
<feature type="region of interest" description="Disordered" evidence="10">
    <location>
        <begin position="198"/>
        <end position="221"/>
    </location>
</feature>
<feature type="compositionally biased region" description="Pro residues" evidence="10">
    <location>
        <begin position="56"/>
        <end position="86"/>
    </location>
</feature>
<dbReference type="GO" id="GO:0031992">
    <property type="term" value="F:energy transducer activity"/>
    <property type="evidence" value="ECO:0007669"/>
    <property type="project" value="TreeGrafter"/>
</dbReference>
<dbReference type="GO" id="GO:0098797">
    <property type="term" value="C:plasma membrane protein complex"/>
    <property type="evidence" value="ECO:0007669"/>
    <property type="project" value="TreeGrafter"/>
</dbReference>